<accession>A0ABN8M7B9</accession>
<dbReference type="SMART" id="SM01052">
    <property type="entry name" value="CAP_GLY"/>
    <property type="match status" value="1"/>
</dbReference>
<dbReference type="SUPFAM" id="SSF74924">
    <property type="entry name" value="Cap-Gly domain"/>
    <property type="match status" value="1"/>
</dbReference>
<dbReference type="PROSITE" id="PS50245">
    <property type="entry name" value="CAP_GLY_2"/>
    <property type="match status" value="1"/>
</dbReference>
<reference evidence="2 3" key="1">
    <citation type="submission" date="2022-05" db="EMBL/GenBank/DDBJ databases">
        <authorList>
            <consortium name="Genoscope - CEA"/>
            <person name="William W."/>
        </authorList>
    </citation>
    <scope>NUCLEOTIDE SEQUENCE [LARGE SCALE GENOMIC DNA]</scope>
</reference>
<dbReference type="Proteomes" id="UP001159427">
    <property type="component" value="Unassembled WGS sequence"/>
</dbReference>
<comment type="caution">
    <text evidence="2">The sequence shown here is derived from an EMBL/GenBank/DDBJ whole genome shotgun (WGS) entry which is preliminary data.</text>
</comment>
<proteinExistence type="predicted"/>
<keyword evidence="3" id="KW-1185">Reference proteome</keyword>
<sequence length="218" mass="24920">MVFFHNINPGARVQVKWRGEIEDGTIRYVGKLVTKDGDWAGLELDNRVGNTSGLYKGIQYFHCRDGYGIFTHARNIRFVPSKRRLHDTYRPVSKTSFVDETLFARTEVTPVKSYSDPEVISHKYLNRVKTLLQGEDAWSDLKAIKFNKSHSVGAHIPCATSQRSPSAMAMNPREDNSWKTPFISPSSIPNIHVPRPILRRMLRMEYFGTTIPRHSSLS</sequence>
<evidence type="ECO:0000259" key="1">
    <source>
        <dbReference type="PROSITE" id="PS50245"/>
    </source>
</evidence>
<dbReference type="InterPro" id="IPR000938">
    <property type="entry name" value="CAP-Gly_domain"/>
</dbReference>
<evidence type="ECO:0000313" key="2">
    <source>
        <dbReference type="EMBL" id="CAH3023680.1"/>
    </source>
</evidence>
<protein>
    <recommendedName>
        <fullName evidence="1">CAP-Gly domain-containing protein</fullName>
    </recommendedName>
</protein>
<dbReference type="Gene3D" id="2.30.30.190">
    <property type="entry name" value="CAP Gly-rich-like domain"/>
    <property type="match status" value="1"/>
</dbReference>
<organism evidence="2 3">
    <name type="scientific">Porites evermanni</name>
    <dbReference type="NCBI Taxonomy" id="104178"/>
    <lineage>
        <taxon>Eukaryota</taxon>
        <taxon>Metazoa</taxon>
        <taxon>Cnidaria</taxon>
        <taxon>Anthozoa</taxon>
        <taxon>Hexacorallia</taxon>
        <taxon>Scleractinia</taxon>
        <taxon>Fungiina</taxon>
        <taxon>Poritidae</taxon>
        <taxon>Porites</taxon>
    </lineage>
</organism>
<dbReference type="Pfam" id="PF01302">
    <property type="entry name" value="CAP_GLY"/>
    <property type="match status" value="1"/>
</dbReference>
<dbReference type="InterPro" id="IPR036859">
    <property type="entry name" value="CAP-Gly_dom_sf"/>
</dbReference>
<evidence type="ECO:0000313" key="3">
    <source>
        <dbReference type="Proteomes" id="UP001159427"/>
    </source>
</evidence>
<dbReference type="EMBL" id="CALNXI010000270">
    <property type="protein sequence ID" value="CAH3023680.1"/>
    <property type="molecule type" value="Genomic_DNA"/>
</dbReference>
<name>A0ABN8M7B9_9CNID</name>
<gene>
    <name evidence="2" type="ORF">PEVE_00020114</name>
</gene>
<feature type="domain" description="CAP-Gly" evidence="1">
    <location>
        <begin position="30"/>
        <end position="72"/>
    </location>
</feature>